<comment type="similarity">
    <text evidence="2">Belongs to the DNA repair metallo-beta-lactamase (DRMBL) family.</text>
</comment>
<evidence type="ECO:0000259" key="7">
    <source>
        <dbReference type="PROSITE" id="PS50105"/>
    </source>
</evidence>
<dbReference type="CDD" id="cd09487">
    <property type="entry name" value="SAM_superfamily"/>
    <property type="match status" value="1"/>
</dbReference>
<evidence type="ECO:0000256" key="1">
    <source>
        <dbReference type="ARBA" id="ARBA00004123"/>
    </source>
</evidence>
<feature type="region of interest" description="Disordered" evidence="6">
    <location>
        <begin position="662"/>
        <end position="682"/>
    </location>
</feature>
<dbReference type="InterPro" id="IPR036866">
    <property type="entry name" value="RibonucZ/Hydroxyglut_hydro"/>
</dbReference>
<dbReference type="InterPro" id="IPR013761">
    <property type="entry name" value="SAM/pointed_sf"/>
</dbReference>
<dbReference type="FunFam" id="3.60.15.10:FF:000027">
    <property type="entry name" value="DNA ligase 6"/>
    <property type="match status" value="1"/>
</dbReference>
<keyword evidence="3" id="KW-0227">DNA damage</keyword>
<dbReference type="SMART" id="SM00454">
    <property type="entry name" value="SAM"/>
    <property type="match status" value="1"/>
</dbReference>
<dbReference type="AlphaFoldDB" id="Q69P98"/>
<feature type="region of interest" description="Disordered" evidence="6">
    <location>
        <begin position="275"/>
        <end position="298"/>
    </location>
</feature>
<organism evidence="9 10">
    <name type="scientific">Oryza sativa subsp. japonica</name>
    <name type="common">Rice</name>
    <dbReference type="NCBI Taxonomy" id="39947"/>
    <lineage>
        <taxon>Eukaryota</taxon>
        <taxon>Viridiplantae</taxon>
        <taxon>Streptophyta</taxon>
        <taxon>Embryophyta</taxon>
        <taxon>Tracheophyta</taxon>
        <taxon>Spermatophyta</taxon>
        <taxon>Magnoliopsida</taxon>
        <taxon>Liliopsida</taxon>
        <taxon>Poales</taxon>
        <taxon>Poaceae</taxon>
        <taxon>BOP clade</taxon>
        <taxon>Oryzoideae</taxon>
        <taxon>Oryzeae</taxon>
        <taxon>Oryzinae</taxon>
        <taxon>Oryza</taxon>
        <taxon>Oryza sativa</taxon>
    </lineage>
</organism>
<reference evidence="10" key="3">
    <citation type="journal article" date="2005" name="Nature">
        <title>The map-based sequence of the rice genome.</title>
        <authorList>
            <consortium name="International rice genome sequencing project (IRGSP)"/>
            <person name="Matsumoto T."/>
            <person name="Wu J."/>
            <person name="Kanamori H."/>
            <person name="Katayose Y."/>
            <person name="Fujisawa M."/>
            <person name="Namiki N."/>
            <person name="Mizuno H."/>
            <person name="Yamamoto K."/>
            <person name="Antonio B.A."/>
            <person name="Baba T."/>
            <person name="Sakata K."/>
            <person name="Nagamura Y."/>
            <person name="Aoki H."/>
            <person name="Arikawa K."/>
            <person name="Arita K."/>
            <person name="Bito T."/>
            <person name="Chiden Y."/>
            <person name="Fujitsuka N."/>
            <person name="Fukunaka R."/>
            <person name="Hamada M."/>
            <person name="Harada C."/>
            <person name="Hayashi A."/>
            <person name="Hijishita S."/>
            <person name="Honda M."/>
            <person name="Hosokawa S."/>
            <person name="Ichikawa Y."/>
            <person name="Idonuma A."/>
            <person name="Iijima M."/>
            <person name="Ikeda M."/>
            <person name="Ikeno M."/>
            <person name="Ito K."/>
            <person name="Ito S."/>
            <person name="Ito T."/>
            <person name="Ito Y."/>
            <person name="Ito Y."/>
            <person name="Iwabuchi A."/>
            <person name="Kamiya K."/>
            <person name="Karasawa W."/>
            <person name="Kurita K."/>
            <person name="Katagiri S."/>
            <person name="Kikuta A."/>
            <person name="Kobayashi H."/>
            <person name="Kobayashi N."/>
            <person name="Machita K."/>
            <person name="Maehara T."/>
            <person name="Masukawa M."/>
            <person name="Mizubayashi T."/>
            <person name="Mukai Y."/>
            <person name="Nagasaki H."/>
            <person name="Nagata Y."/>
            <person name="Naito S."/>
            <person name="Nakashima M."/>
            <person name="Nakama Y."/>
            <person name="Nakamichi Y."/>
            <person name="Nakamura M."/>
            <person name="Meguro A."/>
            <person name="Negishi M."/>
            <person name="Ohta I."/>
            <person name="Ohta T."/>
            <person name="Okamoto M."/>
            <person name="Ono N."/>
            <person name="Saji S."/>
            <person name="Sakaguchi M."/>
            <person name="Sakai K."/>
            <person name="Shibata M."/>
            <person name="Shimokawa T."/>
            <person name="Song J."/>
            <person name="Takazaki Y."/>
            <person name="Terasawa K."/>
            <person name="Tsugane M."/>
            <person name="Tsuji K."/>
            <person name="Ueda S."/>
            <person name="Waki K."/>
            <person name="Yamagata H."/>
            <person name="Yamamoto M."/>
            <person name="Yamamoto S."/>
            <person name="Yamane H."/>
            <person name="Yoshiki S."/>
            <person name="Yoshihara R."/>
            <person name="Yukawa K."/>
            <person name="Zhong H."/>
            <person name="Yano M."/>
            <person name="Yuan Q."/>
            <person name="Ouyang S."/>
            <person name="Liu J."/>
            <person name="Jones K.M."/>
            <person name="Gansberger K."/>
            <person name="Moffat K."/>
            <person name="Hill J."/>
            <person name="Bera J."/>
            <person name="Fadrosh D."/>
            <person name="Jin S."/>
            <person name="Johri S."/>
            <person name="Kim M."/>
            <person name="Overton L."/>
            <person name="Reardon M."/>
            <person name="Tsitrin T."/>
            <person name="Vuong H."/>
            <person name="Weaver B."/>
            <person name="Ciecko A."/>
            <person name="Tallon L."/>
            <person name="Jackson J."/>
            <person name="Pai G."/>
            <person name="Aken S.V."/>
            <person name="Utterback T."/>
            <person name="Reidmuller S."/>
            <person name="Feldblyum T."/>
            <person name="Hsiao J."/>
            <person name="Zismann V."/>
            <person name="Iobst S."/>
            <person name="de Vazeille A.R."/>
            <person name="Buell C.R."/>
            <person name="Ying K."/>
            <person name="Li Y."/>
            <person name="Lu T."/>
            <person name="Huang Y."/>
            <person name="Zhao Q."/>
            <person name="Feng Q."/>
            <person name="Zhang L."/>
            <person name="Zhu J."/>
            <person name="Weng Q."/>
            <person name="Mu J."/>
            <person name="Lu Y."/>
            <person name="Fan D."/>
            <person name="Liu Y."/>
            <person name="Guan J."/>
            <person name="Zhang Y."/>
            <person name="Yu S."/>
            <person name="Liu X."/>
            <person name="Zhang Y."/>
            <person name="Hong G."/>
            <person name="Han B."/>
            <person name="Choisne N."/>
            <person name="Demange N."/>
            <person name="Orjeda G."/>
            <person name="Samain S."/>
            <person name="Cattolico L."/>
            <person name="Pelletier E."/>
            <person name="Couloux A."/>
            <person name="Segurens B."/>
            <person name="Wincker P."/>
            <person name="D'Hont A."/>
            <person name="Scarpelli C."/>
            <person name="Weissenbach J."/>
            <person name="Salanoubat M."/>
            <person name="Quetier F."/>
            <person name="Yu Y."/>
            <person name="Kim H.R."/>
            <person name="Rambo T."/>
            <person name="Currie J."/>
            <person name="Collura K."/>
            <person name="Luo M."/>
            <person name="Yang T."/>
            <person name="Ammiraju J.S.S."/>
            <person name="Engler F."/>
            <person name="Soderlund C."/>
            <person name="Wing R.A."/>
            <person name="Palmer L.E."/>
            <person name="de la Bastide M."/>
            <person name="Spiegel L."/>
            <person name="Nascimento L."/>
            <person name="Zutavern T."/>
            <person name="O'Shaughnessy A."/>
            <person name="Dike S."/>
            <person name="Dedhia N."/>
            <person name="Preston R."/>
            <person name="Balija V."/>
            <person name="McCombie W.R."/>
            <person name="Chow T."/>
            <person name="Chen H."/>
            <person name="Chung M."/>
            <person name="Chen C."/>
            <person name="Shaw J."/>
            <person name="Wu H."/>
            <person name="Hsiao K."/>
            <person name="Chao Y."/>
            <person name="Chu M."/>
            <person name="Cheng C."/>
            <person name="Hour A."/>
            <person name="Lee P."/>
            <person name="Lin S."/>
            <person name="Lin Y."/>
            <person name="Liou J."/>
            <person name="Liu S."/>
            <person name="Hsing Y."/>
            <person name="Raghuvanshi S."/>
            <person name="Mohanty A."/>
            <person name="Bharti A.K."/>
            <person name="Gaur A."/>
            <person name="Gupta V."/>
            <person name="Kumar D."/>
            <person name="Ravi V."/>
            <person name="Vij S."/>
            <person name="Kapur A."/>
            <person name="Khurana P."/>
            <person name="Khurana P."/>
            <person name="Khurana J.P."/>
            <person name="Tyagi A.K."/>
            <person name="Gaikwad K."/>
            <person name="Singh A."/>
            <person name="Dalal V."/>
            <person name="Srivastava S."/>
            <person name="Dixit A."/>
            <person name="Pal A.K."/>
            <person name="Ghazi I.A."/>
            <person name="Yadav M."/>
            <person name="Pandit A."/>
            <person name="Bhargava A."/>
            <person name="Sureshbabu K."/>
            <person name="Batra K."/>
            <person name="Sharma T.R."/>
            <person name="Mohapatra T."/>
            <person name="Singh N.K."/>
            <person name="Messing J."/>
            <person name="Nelson A.B."/>
            <person name="Fuks G."/>
            <person name="Kavchok S."/>
            <person name="Keizer G."/>
            <person name="Linton E."/>
            <person name="Llaca V."/>
            <person name="Song R."/>
            <person name="Tanyolac B."/>
            <person name="Young S."/>
            <person name="Ho-Il K."/>
            <person name="Hahn J.H."/>
            <person name="Sangsakoo G."/>
            <person name="Vanavichit A."/>
            <person name="de Mattos Luiz.A.T."/>
            <person name="Zimmer P.D."/>
            <person name="Malone G."/>
            <person name="Dellagostin O."/>
            <person name="de Oliveira A.C."/>
            <person name="Bevan M."/>
            <person name="Bancroft I."/>
            <person name="Minx P."/>
            <person name="Cordum H."/>
            <person name="Wilson R."/>
            <person name="Cheng Z."/>
            <person name="Jin W."/>
            <person name="Jiang J."/>
            <person name="Leong S.A."/>
            <person name="Iwama H."/>
            <person name="Gojobori T."/>
            <person name="Itoh T."/>
            <person name="Niimura Y."/>
            <person name="Fujii Y."/>
            <person name="Habara T."/>
            <person name="Sakai H."/>
            <person name="Sato Y."/>
            <person name="Wilson G."/>
            <person name="Kumar K."/>
            <person name="McCouch S."/>
            <person name="Juretic N."/>
            <person name="Hoen D."/>
            <person name="Wright S."/>
            <person name="Bruskiewich R."/>
            <person name="Bureau T."/>
            <person name="Miyao A."/>
            <person name="Hirochika H."/>
            <person name="Nishikawa T."/>
            <person name="Kadowaki K."/>
            <person name="Sugiura M."/>
            <person name="Burr B."/>
            <person name="Sasaki T."/>
        </authorList>
    </citation>
    <scope>NUCLEOTIDE SEQUENCE [LARGE SCALE GENOMIC DNA]</scope>
    <source>
        <strain evidence="10">cv. Nipponbare</strain>
    </source>
</reference>
<name>Q69P98_ORYSJ</name>
<dbReference type="PANTHER" id="PTHR23240:SF6">
    <property type="entry name" value="DNA CROSS-LINK REPAIR 1A PROTEIN"/>
    <property type="match status" value="1"/>
</dbReference>
<keyword evidence="5" id="KW-0539">Nucleus</keyword>
<dbReference type="InterPro" id="IPR011084">
    <property type="entry name" value="DRMBL"/>
</dbReference>
<feature type="compositionally biased region" description="Low complexity" evidence="6">
    <location>
        <begin position="137"/>
        <end position="166"/>
    </location>
</feature>
<proteinExistence type="inferred from homology"/>
<gene>
    <name evidence="9" type="ORF">OJ1344_B01.7</name>
    <name evidence="8" type="ORF">P0556H01.23</name>
</gene>
<feature type="region of interest" description="Disordered" evidence="6">
    <location>
        <begin position="527"/>
        <end position="546"/>
    </location>
</feature>
<dbReference type="InterPro" id="IPR001660">
    <property type="entry name" value="SAM"/>
</dbReference>
<dbReference type="Gene3D" id="3.40.50.12650">
    <property type="match status" value="1"/>
</dbReference>
<evidence type="ECO:0000256" key="2">
    <source>
        <dbReference type="ARBA" id="ARBA00010304"/>
    </source>
</evidence>
<dbReference type="GO" id="GO:0005634">
    <property type="term" value="C:nucleus"/>
    <property type="evidence" value="ECO:0007669"/>
    <property type="project" value="UniProtKB-SubCell"/>
</dbReference>
<evidence type="ECO:0000256" key="3">
    <source>
        <dbReference type="ARBA" id="ARBA00022763"/>
    </source>
</evidence>
<dbReference type="Pfam" id="PF00536">
    <property type="entry name" value="SAM_1"/>
    <property type="match status" value="1"/>
</dbReference>
<evidence type="ECO:0000313" key="8">
    <source>
        <dbReference type="EMBL" id="BAD36078.1"/>
    </source>
</evidence>
<dbReference type="Proteomes" id="UP000000763">
    <property type="component" value="Chromosome 9"/>
</dbReference>
<dbReference type="SUPFAM" id="SSF47769">
    <property type="entry name" value="SAM/Pointed domain"/>
    <property type="match status" value="1"/>
</dbReference>
<feature type="compositionally biased region" description="Low complexity" evidence="6">
    <location>
        <begin position="60"/>
        <end position="90"/>
    </location>
</feature>
<evidence type="ECO:0000313" key="9">
    <source>
        <dbReference type="EMBL" id="BAD36136.1"/>
    </source>
</evidence>
<dbReference type="FunFam" id="1.10.150.50:FF:000078">
    <property type="entry name" value="Sterile alpha motif (SAM) domain-containing protein"/>
    <property type="match status" value="1"/>
</dbReference>
<feature type="domain" description="SAM" evidence="7">
    <location>
        <begin position="548"/>
        <end position="611"/>
    </location>
</feature>
<dbReference type="FunFam" id="3.40.50.12650:FF:000004">
    <property type="entry name" value="DNA cross-link repair 1A protein"/>
    <property type="match status" value="1"/>
</dbReference>
<dbReference type="EMBL" id="AP005570">
    <property type="protein sequence ID" value="BAD36136.1"/>
    <property type="molecule type" value="Genomic_DNA"/>
</dbReference>
<dbReference type="Gene3D" id="1.10.150.50">
    <property type="entry name" value="Transcription Factor, Ets-1"/>
    <property type="match status" value="1"/>
</dbReference>
<protein>
    <submittedName>
        <fullName evidence="9">SNM1</fullName>
    </submittedName>
</protein>
<comment type="subcellular location">
    <subcellularLocation>
        <location evidence="1">Nucleus</location>
    </subcellularLocation>
</comment>
<evidence type="ECO:0000313" key="10">
    <source>
        <dbReference type="Proteomes" id="UP000000763"/>
    </source>
</evidence>
<feature type="region of interest" description="Disordered" evidence="6">
    <location>
        <begin position="1"/>
        <end position="167"/>
    </location>
</feature>
<dbReference type="PANTHER" id="PTHR23240">
    <property type="entry name" value="DNA CROSS-LINK REPAIR PROTEIN PSO2/SNM1-RELATED"/>
    <property type="match status" value="1"/>
</dbReference>
<accession>Q69P98</accession>
<reference evidence="9" key="2">
    <citation type="submission" date="2002-07" db="EMBL/GenBank/DDBJ databases">
        <title>Oryza sativa nipponbare(GA3) genomic DNA, chromosome 9, BAC clone:OJ1344_B01.</title>
        <authorList>
            <person name="Sasaki T."/>
            <person name="Matsumoto T."/>
            <person name="Hattori M."/>
            <person name="Sakaki Y."/>
            <person name="Katayose Y."/>
        </authorList>
    </citation>
    <scope>NUCLEOTIDE SEQUENCE</scope>
</reference>
<evidence type="ECO:0000256" key="5">
    <source>
        <dbReference type="ARBA" id="ARBA00023242"/>
    </source>
</evidence>
<feature type="compositionally biased region" description="Polar residues" evidence="6">
    <location>
        <begin position="662"/>
        <end position="675"/>
    </location>
</feature>
<evidence type="ECO:0000256" key="4">
    <source>
        <dbReference type="ARBA" id="ARBA00023204"/>
    </source>
</evidence>
<feature type="compositionally biased region" description="Low complexity" evidence="6">
    <location>
        <begin position="107"/>
        <end position="118"/>
    </location>
</feature>
<dbReference type="EMBL" id="AP005424">
    <property type="protein sequence ID" value="BAD36078.1"/>
    <property type="molecule type" value="Genomic_DNA"/>
</dbReference>
<evidence type="ECO:0000256" key="6">
    <source>
        <dbReference type="SAM" id="MobiDB-lite"/>
    </source>
</evidence>
<dbReference type="Gene3D" id="3.60.15.10">
    <property type="entry name" value="Ribonuclease Z/Hydroxyacylglutathione hydrolase-like"/>
    <property type="match status" value="1"/>
</dbReference>
<sequence length="1024" mass="111796">MDTAVGPIAPPLTSLKLDSHHRSRYGAVGGEWDGRGQREVAPIEIEGKGVAGEGRKRRMPANPKLAAKPSPSPPTAAAAASRPKATAKPPLGAGYRDNDDDDDDFQSPPRASSRAARALKPSGNGAASRRPSKRLKPSSSCCSGKENRPAAAGSGRAPAGRAASKGAGVGETLGVVSRVSSGVPGGDKARGGGICGLLRCGSDDFSSVSNGKKGLDRYWRRDGGLHSRPNPMDSTVSMPDATCDLENGGSQVAQMLSSNDRISVQLEGNAKVELGKSESDPTTMRKERNGSGACESDHPARLIEPRLLTLVTNCDFGGADSMDSKELGSAIHPSVSKDRNVENESGGASVCTFALHNRNCHSSCVESELEMLNAKYDLGPRDCKESQEGPGLCSLISEERTVAAEGDATFTFEERGNTSSGLEACKGSHCLDPVEPKLMDSCATHALEGDGCDDFEIGTQLNELINLCMEDYTEGPLSNKVACLEGNGMDCGSFNSSCEVQCPLCGSNISDLSEELRLVHTNSCLDGDKPAKEPNSDNQNEPCGESNVEKRRVMEWLRNLGLSKYEEIFIKEEVDWETLQWLTEEDLLGMGITSLGPRKKIAHALCELRKKNNDANDLAADMLNLENTKKAKIPMNGNKLITEYFRCPSSDQRQKKACKVNTPSNLNSQKKSNAKATGGRRTVKGKVKDTPIWCCIPGTPFRVDAFRYLRGDCCHWFLTHFHVDHYQGLTKSFCHGKIYCSSVTANLVHYKIGIPWDRLHVLPLNEKITIAGVNLTCFDANHCPGAVIILFEPSNGKAVLHTGDFRFSSEMANNRVLQSSPIHTLILDTTYCNPRYDFPTQEIVIQFVIEAIQAEAFNPKTLFLIGSYTIGKERLYMEVARLLQKKIYVGAAKLQILKHLGLPQEIMHWFTANEAESHIHVVPMWTLASFKRMKYLSTQYADRFDLIVAFCPTGWSFGKGKKRTPGRKWQQGAIIRYEVPYSEHSSFTELREFVRFISPEHIIPSVNNDGPDSANAMLAQLLND</sequence>
<dbReference type="SUPFAM" id="SSF56281">
    <property type="entry name" value="Metallo-hydrolase/oxidoreductase"/>
    <property type="match status" value="1"/>
</dbReference>
<dbReference type="CDD" id="cd16273">
    <property type="entry name" value="SNM1A-1C-like_MBL-fold"/>
    <property type="match status" value="1"/>
</dbReference>
<keyword evidence="4" id="KW-0234">DNA repair</keyword>
<reference evidence="8" key="1">
    <citation type="submission" date="2002-06" db="EMBL/GenBank/DDBJ databases">
        <title>Oryza sativa nipponbare(GA3) genomic DNA, chromosome 9, PAC clone:P0556H01.</title>
        <authorList>
            <person name="Sasaki T."/>
            <person name="Matsumoto T."/>
            <person name="Katayose Y."/>
        </authorList>
    </citation>
    <scope>NUCLEOTIDE SEQUENCE</scope>
</reference>
<dbReference type="Pfam" id="PF07522">
    <property type="entry name" value="DRMBL"/>
    <property type="match status" value="1"/>
</dbReference>
<dbReference type="PROSITE" id="PS50105">
    <property type="entry name" value="SAM_DOMAIN"/>
    <property type="match status" value="1"/>
</dbReference>
<reference evidence="10" key="4">
    <citation type="journal article" date="2008" name="Nucleic Acids Res.">
        <title>The rice annotation project database (RAP-DB): 2008 update.</title>
        <authorList>
            <consortium name="The rice annotation project (RAP)"/>
        </authorList>
    </citation>
    <scope>GENOME REANNOTATION</scope>
    <source>
        <strain evidence="10">cv. Nipponbare</strain>
    </source>
</reference>
<dbReference type="GO" id="GO:0006281">
    <property type="term" value="P:DNA repair"/>
    <property type="evidence" value="ECO:0007669"/>
    <property type="project" value="UniProtKB-KW"/>
</dbReference>